<dbReference type="AlphaFoldDB" id="A0A6L3VHY9"/>
<dbReference type="OrthoDB" id="9868388at2"/>
<dbReference type="EMBL" id="WBMR01000158">
    <property type="protein sequence ID" value="KAB2370348.1"/>
    <property type="molecule type" value="Genomic_DNA"/>
</dbReference>
<evidence type="ECO:0008006" key="4">
    <source>
        <dbReference type="Google" id="ProtNLM"/>
    </source>
</evidence>
<gene>
    <name evidence="2" type="ORF">F9B16_36230</name>
</gene>
<dbReference type="Proteomes" id="UP000483004">
    <property type="component" value="Unassembled WGS sequence"/>
</dbReference>
<dbReference type="RefSeq" id="WP_151544737.1">
    <property type="nucleotide sequence ID" value="NZ_WBMR01000158.1"/>
</dbReference>
<comment type="caution">
    <text evidence="2">The sequence shown here is derived from an EMBL/GenBank/DDBJ whole genome shotgun (WGS) entry which is preliminary data.</text>
</comment>
<dbReference type="PROSITE" id="PS51257">
    <property type="entry name" value="PROKAR_LIPOPROTEIN"/>
    <property type="match status" value="1"/>
</dbReference>
<evidence type="ECO:0000313" key="3">
    <source>
        <dbReference type="Proteomes" id="UP000483004"/>
    </source>
</evidence>
<name>A0A6L3VHY9_9ACTN</name>
<accession>A0A6L3VHY9</accession>
<proteinExistence type="predicted"/>
<feature type="region of interest" description="Disordered" evidence="1">
    <location>
        <begin position="32"/>
        <end position="51"/>
    </location>
</feature>
<organism evidence="2 3">
    <name type="scientific">Actinomadura montaniterrae</name>
    <dbReference type="NCBI Taxonomy" id="1803903"/>
    <lineage>
        <taxon>Bacteria</taxon>
        <taxon>Bacillati</taxon>
        <taxon>Actinomycetota</taxon>
        <taxon>Actinomycetes</taxon>
        <taxon>Streptosporangiales</taxon>
        <taxon>Thermomonosporaceae</taxon>
        <taxon>Actinomadura</taxon>
    </lineage>
</organism>
<reference evidence="2 3" key="1">
    <citation type="submission" date="2019-09" db="EMBL/GenBank/DDBJ databases">
        <title>Actinomadura physcomitrii sp. nov., a novel actinomycete isolated from moss [Physcomitrium sphaericum (Ludw) Fuernr].</title>
        <authorList>
            <person name="Liu C."/>
            <person name="Zhuang X."/>
        </authorList>
    </citation>
    <scope>NUCLEOTIDE SEQUENCE [LARGE SCALE GENOMIC DNA]</scope>
    <source>
        <strain evidence="2 3">CYP1-1B</strain>
    </source>
</reference>
<protein>
    <recommendedName>
        <fullName evidence="4">DUF3558 domain-containing protein</fullName>
    </recommendedName>
</protein>
<sequence>MAGHRRTHAILASAVLAAAFLGGCSRPEAHFPTAASTRPAPEPSLGFRPGEVQRVPDPRTLLSAGLRKEMRFAADEDSECRQDEASTYIDRWTCYLYTPHRRTWDKDLTALGIELHHPAMTENATAYATEMFADMKKYRNTGAWDPVPVGDEGLQSPLDRSLGQSDVFFRARNVTVLVSTAPGDQHKADTRAAELRRRAWRVASELARSIARLAG</sequence>
<keyword evidence="3" id="KW-1185">Reference proteome</keyword>
<evidence type="ECO:0000256" key="1">
    <source>
        <dbReference type="SAM" id="MobiDB-lite"/>
    </source>
</evidence>
<evidence type="ECO:0000313" key="2">
    <source>
        <dbReference type="EMBL" id="KAB2370348.1"/>
    </source>
</evidence>